<dbReference type="CDD" id="cd14978">
    <property type="entry name" value="7tmA_FMRFamide_R-like"/>
    <property type="match status" value="1"/>
</dbReference>
<dbReference type="Gene3D" id="1.20.1070.10">
    <property type="entry name" value="Rhodopsin 7-helix transmembrane proteins"/>
    <property type="match status" value="1"/>
</dbReference>
<keyword evidence="4 5" id="KW-0472">Membrane</keyword>
<dbReference type="InterPro" id="IPR017452">
    <property type="entry name" value="GPCR_Rhodpsn_7TM"/>
</dbReference>
<feature type="domain" description="G-protein coupled receptors family 1 profile" evidence="6">
    <location>
        <begin position="38"/>
        <end position="320"/>
    </location>
</feature>
<dbReference type="AlphaFoldDB" id="G0M9K2"/>
<comment type="subcellular location">
    <subcellularLocation>
        <location evidence="1">Membrane</location>
    </subcellularLocation>
</comment>
<evidence type="ECO:0000256" key="2">
    <source>
        <dbReference type="ARBA" id="ARBA00022692"/>
    </source>
</evidence>
<dbReference type="InterPro" id="IPR019427">
    <property type="entry name" value="7TM_GPCR_serpentine_rcpt_Srw"/>
</dbReference>
<feature type="transmembrane region" description="Helical" evidence="5">
    <location>
        <begin position="115"/>
        <end position="134"/>
    </location>
</feature>
<sequence>MVESVYHSEMAEIIEFIESIADPLNTFNLFLSLVSIFINILHLLILTRPTMKSSSTNVIMIGIAVMDICILSLTIVKHASLVDIENNECVSSNSLFKVYFDLLVWGLQDYFRRCSTWLGLLMAMIRTMIVKNMLGTQNPCLTKQRCGWLVVVIIVVLASILSIFWNFRFRVVENRPDNLPISCEEFQNIHASPRYTLNLIGLFTMNEKIVSRVYLMVDAILSKFIPCILFPILTILLIRALHRAKKARSHSKNSNQNDHTTKLVIFMTVAFFVAEAPLGVIYMINAFYHTNDGLIIASVDVIIVFACLLTINSTCHFFFCIALSRQYRSTIYYTFRLDKLVMSNVVQNAETRNMSSIAAPSIRLISVH</sequence>
<keyword evidence="8" id="KW-1185">Reference proteome</keyword>
<dbReference type="OrthoDB" id="5835148at2759"/>
<evidence type="ECO:0000313" key="8">
    <source>
        <dbReference type="Proteomes" id="UP000008068"/>
    </source>
</evidence>
<protein>
    <submittedName>
        <fullName evidence="7">CBN-SRW-99 protein</fullName>
    </submittedName>
</protein>
<evidence type="ECO:0000256" key="4">
    <source>
        <dbReference type="ARBA" id="ARBA00023136"/>
    </source>
</evidence>
<dbReference type="InParanoid" id="G0M9K2"/>
<feature type="transmembrane region" description="Helical" evidence="5">
    <location>
        <begin position="294"/>
        <end position="323"/>
    </location>
</feature>
<organism evidence="8">
    <name type="scientific">Caenorhabditis brenneri</name>
    <name type="common">Nematode worm</name>
    <dbReference type="NCBI Taxonomy" id="135651"/>
    <lineage>
        <taxon>Eukaryota</taxon>
        <taxon>Metazoa</taxon>
        <taxon>Ecdysozoa</taxon>
        <taxon>Nematoda</taxon>
        <taxon>Chromadorea</taxon>
        <taxon>Rhabditida</taxon>
        <taxon>Rhabditina</taxon>
        <taxon>Rhabditomorpha</taxon>
        <taxon>Rhabditoidea</taxon>
        <taxon>Rhabditidae</taxon>
        <taxon>Peloderinae</taxon>
        <taxon>Caenorhabditis</taxon>
    </lineage>
</organism>
<dbReference type="Proteomes" id="UP000008068">
    <property type="component" value="Unassembled WGS sequence"/>
</dbReference>
<evidence type="ECO:0000256" key="1">
    <source>
        <dbReference type="ARBA" id="ARBA00004370"/>
    </source>
</evidence>
<reference evidence="8" key="1">
    <citation type="submission" date="2011-07" db="EMBL/GenBank/DDBJ databases">
        <authorList>
            <consortium name="Caenorhabditis brenneri Sequencing and Analysis Consortium"/>
            <person name="Wilson R.K."/>
        </authorList>
    </citation>
    <scope>NUCLEOTIDE SEQUENCE [LARGE SCALE GENOMIC DNA]</scope>
    <source>
        <strain evidence="8">PB2801</strain>
    </source>
</reference>
<dbReference type="EMBL" id="GL379787">
    <property type="protein sequence ID" value="EGT30949.1"/>
    <property type="molecule type" value="Genomic_DNA"/>
</dbReference>
<name>G0M9K2_CAEBE</name>
<feature type="transmembrane region" description="Helical" evidence="5">
    <location>
        <begin position="146"/>
        <end position="167"/>
    </location>
</feature>
<dbReference type="HOGENOM" id="CLU_043715_0_1_1"/>
<keyword evidence="2 5" id="KW-0812">Transmembrane</keyword>
<dbReference type="eggNOG" id="ENOG502TGSJ">
    <property type="taxonomic scope" value="Eukaryota"/>
</dbReference>
<dbReference type="STRING" id="135651.G0M9K2"/>
<evidence type="ECO:0000256" key="3">
    <source>
        <dbReference type="ARBA" id="ARBA00022989"/>
    </source>
</evidence>
<evidence type="ECO:0000256" key="5">
    <source>
        <dbReference type="SAM" id="Phobius"/>
    </source>
</evidence>
<dbReference type="SUPFAM" id="SSF81321">
    <property type="entry name" value="Family A G protein-coupled receptor-like"/>
    <property type="match status" value="1"/>
</dbReference>
<feature type="transmembrane region" description="Helical" evidence="5">
    <location>
        <begin position="58"/>
        <end position="76"/>
    </location>
</feature>
<evidence type="ECO:0000313" key="7">
    <source>
        <dbReference type="EMBL" id="EGT30949.1"/>
    </source>
</evidence>
<dbReference type="PROSITE" id="PS50262">
    <property type="entry name" value="G_PROTEIN_RECEP_F1_2"/>
    <property type="match status" value="1"/>
</dbReference>
<dbReference type="PANTHER" id="PTHR47164:SF1">
    <property type="entry name" value="G-PROTEIN COUPLED RECEPTORS FAMILY 1 PROFILE DOMAIN-CONTAINING PROTEIN"/>
    <property type="match status" value="1"/>
</dbReference>
<dbReference type="GO" id="GO:0016020">
    <property type="term" value="C:membrane"/>
    <property type="evidence" value="ECO:0007669"/>
    <property type="project" value="UniProtKB-SubCell"/>
</dbReference>
<gene>
    <name evidence="7" type="primary">Cbn-srw-99</name>
    <name evidence="7" type="ORF">CAEBREN_13874</name>
</gene>
<dbReference type="OMA" id="AFYHAND"/>
<dbReference type="GO" id="GO:0008528">
    <property type="term" value="F:G protein-coupled peptide receptor activity"/>
    <property type="evidence" value="ECO:0007669"/>
    <property type="project" value="InterPro"/>
</dbReference>
<accession>G0M9K2</accession>
<dbReference type="Pfam" id="PF10324">
    <property type="entry name" value="7TM_GPCR_Srw"/>
    <property type="match status" value="1"/>
</dbReference>
<feature type="transmembrane region" description="Helical" evidence="5">
    <location>
        <begin position="263"/>
        <end position="288"/>
    </location>
</feature>
<dbReference type="PANTHER" id="PTHR47164">
    <property type="entry name" value="SERPENTINE RECEPTOR, CLASS W-RELATED"/>
    <property type="match status" value="1"/>
</dbReference>
<keyword evidence="3 5" id="KW-1133">Transmembrane helix</keyword>
<evidence type="ECO:0000259" key="6">
    <source>
        <dbReference type="PROSITE" id="PS50262"/>
    </source>
</evidence>
<proteinExistence type="predicted"/>
<feature type="transmembrane region" description="Helical" evidence="5">
    <location>
        <begin position="220"/>
        <end position="242"/>
    </location>
</feature>
<feature type="transmembrane region" description="Helical" evidence="5">
    <location>
        <begin position="27"/>
        <end position="46"/>
    </location>
</feature>